<dbReference type="RefSeq" id="WP_233430310.1">
    <property type="nucleotide sequence ID" value="NZ_FXZD01000001.1"/>
</dbReference>
<evidence type="ECO:0000259" key="2">
    <source>
        <dbReference type="Pfam" id="PF01575"/>
    </source>
</evidence>
<dbReference type="AlphaFoldDB" id="A0A2H1HQ23"/>
<dbReference type="InterPro" id="IPR029069">
    <property type="entry name" value="HotDog_dom_sf"/>
</dbReference>
<dbReference type="PANTHER" id="PTHR43841:SF3">
    <property type="entry name" value="(3R)-HYDROXYACYL-ACP DEHYDRATASE SUBUNIT HADB"/>
    <property type="match status" value="1"/>
</dbReference>
<reference evidence="3 4" key="1">
    <citation type="submission" date="2017-03" db="EMBL/GenBank/DDBJ databases">
        <authorList>
            <person name="Afonso C.L."/>
            <person name="Miller P.J."/>
            <person name="Scott M.A."/>
            <person name="Spackman E."/>
            <person name="Goraichik I."/>
            <person name="Dimitrov K.M."/>
            <person name="Suarez D.L."/>
            <person name="Swayne D.E."/>
        </authorList>
    </citation>
    <scope>NUCLEOTIDE SEQUENCE [LARGE SCALE GENOMIC DNA]</scope>
    <source>
        <strain evidence="3 4">CNRZ 918</strain>
    </source>
</reference>
<dbReference type="Pfam" id="PF01575">
    <property type="entry name" value="MaoC_dehydratas"/>
    <property type="match status" value="1"/>
</dbReference>
<evidence type="ECO:0000256" key="1">
    <source>
        <dbReference type="ARBA" id="ARBA00005254"/>
    </source>
</evidence>
<organism evidence="3 4">
    <name type="scientific">Brevibacterium antiquum CNRZ 918</name>
    <dbReference type="NCBI Taxonomy" id="1255637"/>
    <lineage>
        <taxon>Bacteria</taxon>
        <taxon>Bacillati</taxon>
        <taxon>Actinomycetota</taxon>
        <taxon>Actinomycetes</taxon>
        <taxon>Micrococcales</taxon>
        <taxon>Brevibacteriaceae</taxon>
        <taxon>Brevibacterium</taxon>
    </lineage>
</organism>
<dbReference type="EMBL" id="FXZD01000001">
    <property type="protein sequence ID" value="SMX65025.1"/>
    <property type="molecule type" value="Genomic_DNA"/>
</dbReference>
<feature type="domain" description="MaoC-like" evidence="2">
    <location>
        <begin position="184"/>
        <end position="254"/>
    </location>
</feature>
<name>A0A2H1HQ23_9MICO</name>
<dbReference type="SUPFAM" id="SSF54637">
    <property type="entry name" value="Thioesterase/thiol ester dehydrase-isomerase"/>
    <property type="match status" value="2"/>
</dbReference>
<comment type="similarity">
    <text evidence="1">Belongs to the enoyl-CoA hydratase/isomerase family.</text>
</comment>
<dbReference type="InterPro" id="IPR002539">
    <property type="entry name" value="MaoC-like_dom"/>
</dbReference>
<sequence>MMAKESMLPLYAKAVLKALPLGTRTRPDLPDRALDRSMPIEADAYAGFTTVIGAGLGNIVHPGYLHVLAFPLSMQLLSDPEVPLPMMGMVHIHNRIDSLRAVHVGDSVDFHVELAGPYQHSAGTTIEVIVEAKVEGALCMRETTTYLAKGKKLPNAESKPQAPREEFTAPTPSALWRLDPIIGQRYAHASGDYNPIHLNGLAAKGFGFPRLIAHGMYGASRALSAVDTRLESYRWDVSFAKPVLLPSTVGFAITDGHRHEAAKFALFDLKSGKPHILSTVSELAE</sequence>
<accession>A0A2H1HQ23</accession>
<evidence type="ECO:0000313" key="4">
    <source>
        <dbReference type="Proteomes" id="UP000234433"/>
    </source>
</evidence>
<protein>
    <submittedName>
        <fullName evidence="3">MaoC like domain-containing protein</fullName>
    </submittedName>
</protein>
<gene>
    <name evidence="3" type="ORF">BANT918_00306</name>
</gene>
<dbReference type="Gene3D" id="3.10.129.10">
    <property type="entry name" value="Hotdog Thioesterase"/>
    <property type="match status" value="1"/>
</dbReference>
<dbReference type="Proteomes" id="UP000234433">
    <property type="component" value="Unassembled WGS sequence"/>
</dbReference>
<dbReference type="PANTHER" id="PTHR43841">
    <property type="entry name" value="3-HYDROXYACYL-THIOESTER DEHYDRATASE HTDX-RELATED"/>
    <property type="match status" value="1"/>
</dbReference>
<evidence type="ECO:0000313" key="3">
    <source>
        <dbReference type="EMBL" id="SMX65025.1"/>
    </source>
</evidence>
<proteinExistence type="inferred from homology"/>